<keyword evidence="4 7" id="KW-1133">Transmembrane helix</keyword>
<feature type="transmembrane region" description="Helical" evidence="7">
    <location>
        <begin position="1071"/>
        <end position="1093"/>
    </location>
</feature>
<protein>
    <submittedName>
        <fullName evidence="9">ABC transporter G family member 28</fullName>
    </submittedName>
</protein>
<feature type="region of interest" description="Disordered" evidence="6">
    <location>
        <begin position="323"/>
        <end position="345"/>
    </location>
</feature>
<dbReference type="OrthoDB" id="551654at2759"/>
<feature type="transmembrane region" description="Helical" evidence="7">
    <location>
        <begin position="1149"/>
        <end position="1169"/>
    </location>
</feature>
<dbReference type="Proteomes" id="UP000236333">
    <property type="component" value="Unassembled WGS sequence"/>
</dbReference>
<feature type="compositionally biased region" description="Gly residues" evidence="6">
    <location>
        <begin position="902"/>
        <end position="914"/>
    </location>
</feature>
<reference evidence="9 10" key="1">
    <citation type="journal article" date="2017" name="Mol. Biol. Evol.">
        <title>The 4-celled Tetrabaena socialis nuclear genome reveals the essential components for genetic control of cell number at the origin of multicellularity in the volvocine lineage.</title>
        <authorList>
            <person name="Featherston J."/>
            <person name="Arakaki Y."/>
            <person name="Hanschen E.R."/>
            <person name="Ferris P.J."/>
            <person name="Michod R.E."/>
            <person name="Olson B.J.S.C."/>
            <person name="Nozaki H."/>
            <person name="Durand P.M."/>
        </authorList>
    </citation>
    <scope>NUCLEOTIDE SEQUENCE [LARGE SCALE GENOMIC DNA]</scope>
    <source>
        <strain evidence="9 10">NIES-571</strain>
    </source>
</reference>
<dbReference type="PANTHER" id="PTHR48041">
    <property type="entry name" value="ABC TRANSPORTER G FAMILY MEMBER 28"/>
    <property type="match status" value="1"/>
</dbReference>
<feature type="domain" description="ABC transporter family G" evidence="8">
    <location>
        <begin position="994"/>
        <end position="1233"/>
    </location>
</feature>
<feature type="region of interest" description="Disordered" evidence="6">
    <location>
        <begin position="870"/>
        <end position="914"/>
    </location>
</feature>
<feature type="transmembrane region" description="Helical" evidence="7">
    <location>
        <begin position="1181"/>
        <end position="1202"/>
    </location>
</feature>
<evidence type="ECO:0000256" key="3">
    <source>
        <dbReference type="ARBA" id="ARBA00022692"/>
    </source>
</evidence>
<evidence type="ECO:0000313" key="10">
    <source>
        <dbReference type="Proteomes" id="UP000236333"/>
    </source>
</evidence>
<feature type="compositionally biased region" description="Low complexity" evidence="6">
    <location>
        <begin position="567"/>
        <end position="577"/>
    </location>
</feature>
<feature type="region of interest" description="Disordered" evidence="6">
    <location>
        <begin position="600"/>
        <end position="629"/>
    </location>
</feature>
<feature type="region of interest" description="Disordered" evidence="6">
    <location>
        <begin position="671"/>
        <end position="731"/>
    </location>
</feature>
<evidence type="ECO:0000256" key="2">
    <source>
        <dbReference type="ARBA" id="ARBA00022448"/>
    </source>
</evidence>
<name>A0A2J8AC91_9CHLO</name>
<evidence type="ECO:0000256" key="7">
    <source>
        <dbReference type="SAM" id="Phobius"/>
    </source>
</evidence>
<comment type="caution">
    <text evidence="9">The sequence shown here is derived from an EMBL/GenBank/DDBJ whole genome shotgun (WGS) entry which is preliminary data.</text>
</comment>
<evidence type="ECO:0000313" key="9">
    <source>
        <dbReference type="EMBL" id="PNH10144.1"/>
    </source>
</evidence>
<feature type="region of interest" description="Disordered" evidence="6">
    <location>
        <begin position="91"/>
        <end position="156"/>
    </location>
</feature>
<accession>A0A2J8AC91</accession>
<evidence type="ECO:0000256" key="4">
    <source>
        <dbReference type="ARBA" id="ARBA00022989"/>
    </source>
</evidence>
<evidence type="ECO:0000259" key="8">
    <source>
        <dbReference type="Pfam" id="PF19055"/>
    </source>
</evidence>
<evidence type="ECO:0000256" key="5">
    <source>
        <dbReference type="ARBA" id="ARBA00023136"/>
    </source>
</evidence>
<dbReference type="EMBL" id="PGGS01000065">
    <property type="protein sequence ID" value="PNH10144.1"/>
    <property type="molecule type" value="Genomic_DNA"/>
</dbReference>
<feature type="compositionally biased region" description="Pro residues" evidence="6">
    <location>
        <begin position="685"/>
        <end position="721"/>
    </location>
</feature>
<feature type="region of interest" description="Disordered" evidence="6">
    <location>
        <begin position="494"/>
        <end position="583"/>
    </location>
</feature>
<dbReference type="GO" id="GO:0140359">
    <property type="term" value="F:ABC-type transporter activity"/>
    <property type="evidence" value="ECO:0007669"/>
    <property type="project" value="InterPro"/>
</dbReference>
<feature type="region of interest" description="Disordered" evidence="6">
    <location>
        <begin position="767"/>
        <end position="818"/>
    </location>
</feature>
<comment type="subcellular location">
    <subcellularLocation>
        <location evidence="1">Membrane</location>
        <topology evidence="1">Multi-pass membrane protein</topology>
    </subcellularLocation>
</comment>
<dbReference type="GO" id="GO:0016020">
    <property type="term" value="C:membrane"/>
    <property type="evidence" value="ECO:0007669"/>
    <property type="project" value="UniProtKB-SubCell"/>
</dbReference>
<gene>
    <name evidence="9" type="ORF">TSOC_003146</name>
</gene>
<keyword evidence="3 7" id="KW-0812">Transmembrane</keyword>
<sequence>MVLGPTGRTVYHGPPATAADYFAGLRGYEFPPRENVADTMLDIVAAQSPSLQPSENLEFSAALRLCRHAPAGADRPPGGALLRKWLSKGTVSGSGGGVGHDSSDGSSGEDGMAEGRSGRGGGDGSGGGGGGGASGDPSAHGSKGDGAGSEVSSKEERRGIVDTVLDMLALKAAATRYMVYDFNALKNFLSRTSFLAAFEGAAASPGKRYSSTCATERLPDLWALDGMKQVAAMSWRVAANAVSEAAAARRARNVDNEGVIIEGEEMVIDVNHGWEHDHGLLIAHAAIKHASIKSQRATAAAAPPDLREVQQVVQVEYDRLLTREQHTDGAGGTETPFPPAASGGAAERLPEGLGRAQLLELFAALGQAGAEAEALVDEIMYDSILAACNRNRTASLAGAAAEAAAVEAFAGPVAVSKEQLVQVLQRVVDGKLSAPKQPRRLPRGMTGDVDGDDDAAMSTGMMANPLASAANALEALVLNTRSAFVRAASGIRSRLTPRDSDNTRLSFMPAGQRNGGGGGGLTSLLLTGVSHRRPSADSSTPPPRPTPPAAAATAPRPPDGGGGPEGGSAAAGEPASTQHATAGDGVAAAAAAAAAARTPYTSGAGTPLSRGQPAQLPPTADAYGGGGGATAAAGVWRSGGDVNASDGTAPSPFGLPSAALAALGLAVDPEHPALSAPASTTPQWTAPPPPPSPAPPPPPPPAPPPPPSPLALPLPPVPLPPLQQRISATPPPSDRNLLVAVVAATASAAHAATDVGLAAAARVRSHSSNHSGSMAVDDEISGIDAGTSGGRGGSGEAISNNSNNSSSESDCPEAGIATTRPLPFGAEAACEAAGEVAGVMAGREVTTAFQCLPQRSRFFSEHVANLLQGGLGRNRSGRRGGSGGARSTGASSSGSDDDGRRAGAGGGDANEGAGGRAPGAVAVLAHAGSTAVAVAADGEGAAAGADGGTGGKAPASGLHRARQAFAAWAAAAAARLHARGVAASDHTPSQLQQQQAATQREVKAAQSFSSVRAGPGWSSQLWTFGARSVLQAKRGFTPTTPLEVCLLLGAAGVVGANQGAAWGPTAVPGHAVMSMLCLAVLAVVQHLSTFSSWSSYHLVVQRERAAGLSPTAYFLARAATDIPWVLAAPAIFTLPYYAITAPRAPWLSYYIVSVGVWWWASGLAYLVTLAPLMPRAAESTAAVLVTLICGAFLHGGGSPTIASARGTAGDALLSVSYSRWSLEALSVSELDRHMDTHRNVIAMMYRDKGTCGVDRDLVDDGDDSRLSGAEAVSFVRFAAVFGPGYCDAAWSTALGLLFALGLAARVLALGELKYDTAIRSYAGRAWRWLRSAWA</sequence>
<keyword evidence="5 7" id="KW-0472">Membrane</keyword>
<feature type="transmembrane region" description="Helical" evidence="7">
    <location>
        <begin position="1114"/>
        <end position="1137"/>
    </location>
</feature>
<keyword evidence="2" id="KW-0813">Transport</keyword>
<keyword evidence="10" id="KW-1185">Reference proteome</keyword>
<dbReference type="InterPro" id="IPR050352">
    <property type="entry name" value="ABCG_transporters"/>
</dbReference>
<feature type="compositionally biased region" description="Gly residues" evidence="6">
    <location>
        <begin position="118"/>
        <end position="134"/>
    </location>
</feature>
<evidence type="ECO:0000256" key="1">
    <source>
        <dbReference type="ARBA" id="ARBA00004141"/>
    </source>
</evidence>
<proteinExistence type="predicted"/>
<dbReference type="PANTHER" id="PTHR48041:SF91">
    <property type="entry name" value="ABC TRANSPORTER G FAMILY MEMBER 28"/>
    <property type="match status" value="1"/>
</dbReference>
<dbReference type="InterPro" id="IPR043926">
    <property type="entry name" value="ABCG_dom"/>
</dbReference>
<feature type="compositionally biased region" description="Low complexity" evidence="6">
    <location>
        <begin position="799"/>
        <end position="809"/>
    </location>
</feature>
<evidence type="ECO:0000256" key="6">
    <source>
        <dbReference type="SAM" id="MobiDB-lite"/>
    </source>
</evidence>
<dbReference type="Pfam" id="PF19055">
    <property type="entry name" value="ABC2_membrane_7"/>
    <property type="match status" value="1"/>
</dbReference>
<organism evidence="9 10">
    <name type="scientific">Tetrabaena socialis</name>
    <dbReference type="NCBI Taxonomy" id="47790"/>
    <lineage>
        <taxon>Eukaryota</taxon>
        <taxon>Viridiplantae</taxon>
        <taxon>Chlorophyta</taxon>
        <taxon>core chlorophytes</taxon>
        <taxon>Chlorophyceae</taxon>
        <taxon>CS clade</taxon>
        <taxon>Chlamydomonadales</taxon>
        <taxon>Tetrabaenaceae</taxon>
        <taxon>Tetrabaena</taxon>
    </lineage>
</organism>
<feature type="transmembrane region" description="Helical" evidence="7">
    <location>
        <begin position="1288"/>
        <end position="1309"/>
    </location>
</feature>